<dbReference type="Proteomes" id="UP000264719">
    <property type="component" value="Unassembled WGS sequence"/>
</dbReference>
<sequence length="206" mass="21380">MRRYGWIAVLAVLLLVGGAAYNEWRKANERAAAEALGDGILAALEQDEAEARVTALQAIDAPDPSADAVVTLLAAGESLGSDPKATAEALVALAERGDVPMVYRQIATLKAAAIGEEGLAAETRRELLDGLALSTGTIRVLAEEQLAYLDIETGNQEAALTRLEALYVDAEASEGLRQRVGQIVLALGGELSGEAASDVARQADGG</sequence>
<evidence type="ECO:0008006" key="3">
    <source>
        <dbReference type="Google" id="ProtNLM"/>
    </source>
</evidence>
<dbReference type="EMBL" id="DMVW01000208">
    <property type="protein sequence ID" value="HAR54504.1"/>
    <property type="molecule type" value="Genomic_DNA"/>
</dbReference>
<organism evidence="1 2">
    <name type="scientific">Roseovarius nubinhibens</name>
    <dbReference type="NCBI Taxonomy" id="314263"/>
    <lineage>
        <taxon>Bacteria</taxon>
        <taxon>Pseudomonadati</taxon>
        <taxon>Pseudomonadota</taxon>
        <taxon>Alphaproteobacteria</taxon>
        <taxon>Rhodobacterales</taxon>
        <taxon>Roseobacteraceae</taxon>
        <taxon>Roseovarius</taxon>
    </lineage>
</organism>
<comment type="caution">
    <text evidence="1">The sequence shown here is derived from an EMBL/GenBank/DDBJ whole genome shotgun (WGS) entry which is preliminary data.</text>
</comment>
<accession>A0A348WIZ2</accession>
<protein>
    <recommendedName>
        <fullName evidence="3">Tetratricopeptide repeat-like domain-containing protein</fullName>
    </recommendedName>
</protein>
<gene>
    <name evidence="1" type="ORF">DCS45_21910</name>
</gene>
<evidence type="ECO:0000313" key="2">
    <source>
        <dbReference type="Proteomes" id="UP000264719"/>
    </source>
</evidence>
<name>A0A348WIZ2_9RHOB</name>
<evidence type="ECO:0000313" key="1">
    <source>
        <dbReference type="EMBL" id="HAR54504.1"/>
    </source>
</evidence>
<proteinExistence type="predicted"/>
<dbReference type="AlphaFoldDB" id="A0A348WIZ2"/>
<reference evidence="1 2" key="1">
    <citation type="journal article" date="2018" name="Nat. Biotechnol.">
        <title>A standardized bacterial taxonomy based on genome phylogeny substantially revises the tree of life.</title>
        <authorList>
            <person name="Parks D.H."/>
            <person name="Chuvochina M."/>
            <person name="Waite D.W."/>
            <person name="Rinke C."/>
            <person name="Skarshewski A."/>
            <person name="Chaumeil P.A."/>
            <person name="Hugenholtz P."/>
        </authorList>
    </citation>
    <scope>NUCLEOTIDE SEQUENCE [LARGE SCALE GENOMIC DNA]</scope>
    <source>
        <strain evidence="1">UBA9169</strain>
    </source>
</reference>